<dbReference type="InterPro" id="IPR011701">
    <property type="entry name" value="MFS"/>
</dbReference>
<feature type="transmembrane region" description="Helical" evidence="4">
    <location>
        <begin position="107"/>
        <end position="132"/>
    </location>
</feature>
<keyword evidence="1 4" id="KW-0812">Transmembrane</keyword>
<keyword evidence="7" id="KW-1185">Reference proteome</keyword>
<feature type="transmembrane region" description="Helical" evidence="4">
    <location>
        <begin position="173"/>
        <end position="192"/>
    </location>
</feature>
<dbReference type="Pfam" id="PF07690">
    <property type="entry name" value="MFS_1"/>
    <property type="match status" value="1"/>
</dbReference>
<dbReference type="InterPro" id="IPR020846">
    <property type="entry name" value="MFS_dom"/>
</dbReference>
<feature type="transmembrane region" description="Helical" evidence="4">
    <location>
        <begin position="223"/>
        <end position="243"/>
    </location>
</feature>
<sequence length="403" mass="42357">MTSASDSRSRWQTALLISGIAFIGLNLRPSLTSLSALAERMASDGLSREFIGSLTTVPLILFGLVGLWAGWIGQRLGFARALGLGLLVLAVGCFLRSASGVSGGGELLWRMVGTVLIGAGIALGNVLLPGLAKSRFPHRLGPITSLYATAMNLGAAAGIAFAVPLALRLEGGWNAALASWGVVALVVLLFWSPQMWPRPLARQPVHPLAGVRRLLRQPRAWQVTAYMGLQSTFFYSIVAWLPSVLQHRGMEEGEAAFWVTGLQLIGCVASIFAPVIAGRQASQSGWIVGCMIFNFLGLLGALVLPLSLAGYAVLLLGIGLNGGFGLALLVIAMRSRTPETAAHLSSMAQACGYLFAAPGPFFVGWLSTHGGWSLAMGFVLALILVALIPSYLAGREGVVDPAE</sequence>
<dbReference type="PANTHER" id="PTHR23523">
    <property type="match status" value="1"/>
</dbReference>
<organism evidence="6 7">
    <name type="scientific">Roseibacillus ishigakijimensis</name>
    <dbReference type="NCBI Taxonomy" id="454146"/>
    <lineage>
        <taxon>Bacteria</taxon>
        <taxon>Pseudomonadati</taxon>
        <taxon>Verrucomicrobiota</taxon>
        <taxon>Verrucomicrobiia</taxon>
        <taxon>Verrucomicrobiales</taxon>
        <taxon>Verrucomicrobiaceae</taxon>
        <taxon>Roseibacillus</taxon>
    </lineage>
</organism>
<dbReference type="SUPFAM" id="SSF103473">
    <property type="entry name" value="MFS general substrate transporter"/>
    <property type="match status" value="1"/>
</dbReference>
<evidence type="ECO:0000313" key="7">
    <source>
        <dbReference type="Proteomes" id="UP000604083"/>
    </source>
</evidence>
<feature type="transmembrane region" description="Helical" evidence="4">
    <location>
        <begin position="310"/>
        <end position="332"/>
    </location>
</feature>
<accession>A0A934RQY0</accession>
<dbReference type="AlphaFoldDB" id="A0A934RQY0"/>
<reference evidence="6" key="1">
    <citation type="submission" date="2021-01" db="EMBL/GenBank/DDBJ databases">
        <title>Modified the classification status of verrucomicrobia.</title>
        <authorList>
            <person name="Feng X."/>
        </authorList>
    </citation>
    <scope>NUCLEOTIDE SEQUENCE</scope>
    <source>
        <strain evidence="6">KCTC 12986</strain>
    </source>
</reference>
<dbReference type="PANTHER" id="PTHR23523:SF2">
    <property type="entry name" value="2-NITROIMIDAZOLE TRANSPORTER"/>
    <property type="match status" value="1"/>
</dbReference>
<feature type="transmembrane region" description="Helical" evidence="4">
    <location>
        <begin position="81"/>
        <end position="101"/>
    </location>
</feature>
<protein>
    <submittedName>
        <fullName evidence="6">MFS transporter</fullName>
    </submittedName>
</protein>
<dbReference type="InterPro" id="IPR052524">
    <property type="entry name" value="MFS_Cyanate_Porter"/>
</dbReference>
<evidence type="ECO:0000256" key="2">
    <source>
        <dbReference type="ARBA" id="ARBA00022989"/>
    </source>
</evidence>
<proteinExistence type="predicted"/>
<dbReference type="RefSeq" id="WP_200392719.1">
    <property type="nucleotide sequence ID" value="NZ_JAENIO010000046.1"/>
</dbReference>
<dbReference type="Gene3D" id="1.20.1250.20">
    <property type="entry name" value="MFS general substrate transporter like domains"/>
    <property type="match status" value="1"/>
</dbReference>
<evidence type="ECO:0000256" key="4">
    <source>
        <dbReference type="SAM" id="Phobius"/>
    </source>
</evidence>
<evidence type="ECO:0000259" key="5">
    <source>
        <dbReference type="PROSITE" id="PS50850"/>
    </source>
</evidence>
<feature type="transmembrane region" description="Helical" evidence="4">
    <location>
        <begin position="284"/>
        <end position="304"/>
    </location>
</feature>
<name>A0A934RQY0_9BACT</name>
<feature type="domain" description="Major facilitator superfamily (MFS) profile" evidence="5">
    <location>
        <begin position="12"/>
        <end position="398"/>
    </location>
</feature>
<dbReference type="PROSITE" id="PS50850">
    <property type="entry name" value="MFS"/>
    <property type="match status" value="1"/>
</dbReference>
<evidence type="ECO:0000256" key="3">
    <source>
        <dbReference type="ARBA" id="ARBA00023136"/>
    </source>
</evidence>
<dbReference type="GO" id="GO:0022857">
    <property type="term" value="F:transmembrane transporter activity"/>
    <property type="evidence" value="ECO:0007669"/>
    <property type="project" value="InterPro"/>
</dbReference>
<keyword evidence="2 4" id="KW-1133">Transmembrane helix</keyword>
<dbReference type="EMBL" id="JAENIO010000046">
    <property type="protein sequence ID" value="MBK1835283.1"/>
    <property type="molecule type" value="Genomic_DNA"/>
</dbReference>
<evidence type="ECO:0000256" key="1">
    <source>
        <dbReference type="ARBA" id="ARBA00022692"/>
    </source>
</evidence>
<comment type="caution">
    <text evidence="6">The sequence shown here is derived from an EMBL/GenBank/DDBJ whole genome shotgun (WGS) entry which is preliminary data.</text>
</comment>
<dbReference type="InterPro" id="IPR036259">
    <property type="entry name" value="MFS_trans_sf"/>
</dbReference>
<keyword evidence="3 4" id="KW-0472">Membrane</keyword>
<feature type="transmembrane region" description="Helical" evidence="4">
    <location>
        <begin position="255"/>
        <end position="277"/>
    </location>
</feature>
<feature type="transmembrane region" description="Helical" evidence="4">
    <location>
        <begin position="372"/>
        <end position="393"/>
    </location>
</feature>
<feature type="transmembrane region" description="Helical" evidence="4">
    <location>
        <begin position="50"/>
        <end position="69"/>
    </location>
</feature>
<evidence type="ECO:0000313" key="6">
    <source>
        <dbReference type="EMBL" id="MBK1835283.1"/>
    </source>
</evidence>
<dbReference type="Proteomes" id="UP000604083">
    <property type="component" value="Unassembled WGS sequence"/>
</dbReference>
<feature type="transmembrane region" description="Helical" evidence="4">
    <location>
        <begin position="144"/>
        <end position="167"/>
    </location>
</feature>
<feature type="transmembrane region" description="Helical" evidence="4">
    <location>
        <begin position="344"/>
        <end position="366"/>
    </location>
</feature>
<gene>
    <name evidence="6" type="ORF">JIN78_14535</name>
</gene>